<keyword evidence="1" id="KW-1133">Transmembrane helix</keyword>
<keyword evidence="1" id="KW-0472">Membrane</keyword>
<evidence type="ECO:0000313" key="3">
    <source>
        <dbReference type="Proteomes" id="UP000231550"/>
    </source>
</evidence>
<gene>
    <name evidence="2" type="ORF">COV85_03100</name>
</gene>
<sequence>MNIISLIEKLQEKPRYVRVRILWLSVFVCMALILLFWVIAFDYSAKEVPKGGSDFDAVSGQVGDSVREIKNQWPQVSGGIKTEINNLFENQTSTEASPFNQ</sequence>
<dbReference type="AlphaFoldDB" id="A0A2H0KQ24"/>
<evidence type="ECO:0000313" key="2">
    <source>
        <dbReference type="EMBL" id="PIQ74268.1"/>
    </source>
</evidence>
<dbReference type="EMBL" id="PCVN01000080">
    <property type="protein sequence ID" value="PIQ74268.1"/>
    <property type="molecule type" value="Genomic_DNA"/>
</dbReference>
<dbReference type="Proteomes" id="UP000231550">
    <property type="component" value="Unassembled WGS sequence"/>
</dbReference>
<organism evidence="2 3">
    <name type="scientific">Candidatus Portnoybacteria bacterium CG11_big_fil_rev_8_21_14_0_20_44_10</name>
    <dbReference type="NCBI Taxonomy" id="1974818"/>
    <lineage>
        <taxon>Bacteria</taxon>
        <taxon>Candidatus Portnoyibacteriota</taxon>
    </lineage>
</organism>
<proteinExistence type="predicted"/>
<feature type="transmembrane region" description="Helical" evidence="1">
    <location>
        <begin position="21"/>
        <end position="40"/>
    </location>
</feature>
<keyword evidence="1" id="KW-0812">Transmembrane</keyword>
<protein>
    <submittedName>
        <fullName evidence="2">Uncharacterized protein</fullName>
    </submittedName>
</protein>
<accession>A0A2H0KQ24</accession>
<evidence type="ECO:0000256" key="1">
    <source>
        <dbReference type="SAM" id="Phobius"/>
    </source>
</evidence>
<comment type="caution">
    <text evidence="2">The sequence shown here is derived from an EMBL/GenBank/DDBJ whole genome shotgun (WGS) entry which is preliminary data.</text>
</comment>
<name>A0A2H0KQ24_9BACT</name>
<reference evidence="2 3" key="1">
    <citation type="submission" date="2017-09" db="EMBL/GenBank/DDBJ databases">
        <title>Depth-based differentiation of microbial function through sediment-hosted aquifers and enrichment of novel symbionts in the deep terrestrial subsurface.</title>
        <authorList>
            <person name="Probst A.J."/>
            <person name="Ladd B."/>
            <person name="Jarett J.K."/>
            <person name="Geller-Mcgrath D.E."/>
            <person name="Sieber C.M."/>
            <person name="Emerson J.B."/>
            <person name="Anantharaman K."/>
            <person name="Thomas B.C."/>
            <person name="Malmstrom R."/>
            <person name="Stieglmeier M."/>
            <person name="Klingl A."/>
            <person name="Woyke T."/>
            <person name="Ryan C.M."/>
            <person name="Banfield J.F."/>
        </authorList>
    </citation>
    <scope>NUCLEOTIDE SEQUENCE [LARGE SCALE GENOMIC DNA]</scope>
    <source>
        <strain evidence="2">CG11_big_fil_rev_8_21_14_0_20_44_10</strain>
    </source>
</reference>